<dbReference type="InterPro" id="IPR036398">
    <property type="entry name" value="CA_dom_sf"/>
</dbReference>
<evidence type="ECO:0000313" key="3">
    <source>
        <dbReference type="EMBL" id="CDW81044.1"/>
    </source>
</evidence>
<dbReference type="InParanoid" id="A0A078AFM6"/>
<accession>A0A078AFM6</accession>
<dbReference type="PROSITE" id="PS51144">
    <property type="entry name" value="ALPHA_CA_2"/>
    <property type="match status" value="1"/>
</dbReference>
<dbReference type="SMART" id="SM01057">
    <property type="entry name" value="Carb_anhydrase"/>
    <property type="match status" value="1"/>
</dbReference>
<feature type="chain" id="PRO_5001729419" description="Alpha-carbonic anhydrase domain-containing protein" evidence="1">
    <location>
        <begin position="22"/>
        <end position="265"/>
    </location>
</feature>
<feature type="domain" description="Alpha-carbonic anhydrase" evidence="2">
    <location>
        <begin position="20"/>
        <end position="265"/>
    </location>
</feature>
<dbReference type="Pfam" id="PF00194">
    <property type="entry name" value="Carb_anhydrase"/>
    <property type="match status" value="1"/>
</dbReference>
<dbReference type="SUPFAM" id="SSF51069">
    <property type="entry name" value="Carbonic anhydrase"/>
    <property type="match status" value="1"/>
</dbReference>
<reference evidence="3 4" key="1">
    <citation type="submission" date="2014-06" db="EMBL/GenBank/DDBJ databases">
        <authorList>
            <person name="Swart Estienne"/>
        </authorList>
    </citation>
    <scope>NUCLEOTIDE SEQUENCE [LARGE SCALE GENOMIC DNA]</scope>
    <source>
        <strain evidence="3 4">130c</strain>
    </source>
</reference>
<gene>
    <name evidence="3" type="primary">Contig16156.g17217</name>
    <name evidence="3" type="ORF">STYLEM_10052</name>
</gene>
<dbReference type="PANTHER" id="PTHR18952">
    <property type="entry name" value="CARBONIC ANHYDRASE"/>
    <property type="match status" value="1"/>
</dbReference>
<protein>
    <recommendedName>
        <fullName evidence="2">Alpha-carbonic anhydrase domain-containing protein</fullName>
    </recommendedName>
</protein>
<evidence type="ECO:0000259" key="2">
    <source>
        <dbReference type="PROSITE" id="PS51144"/>
    </source>
</evidence>
<proteinExistence type="predicted"/>
<dbReference type="OrthoDB" id="5986706at2759"/>
<name>A0A078AFM6_STYLE</name>
<keyword evidence="4" id="KW-1185">Reference proteome</keyword>
<dbReference type="InterPro" id="IPR001148">
    <property type="entry name" value="CA_dom"/>
</dbReference>
<dbReference type="GO" id="GO:0008270">
    <property type="term" value="F:zinc ion binding"/>
    <property type="evidence" value="ECO:0007669"/>
    <property type="project" value="InterPro"/>
</dbReference>
<sequence>MKQLFSQATLAIALLLNLTNAWDYTKNGTDWTDGICSDETKVQSPRDMYHNGTDWYTGLKTQFVFLPYNLTAVKPTKMEFENLIYTVYGNFGRLYAKEPANNDLTKIVKWDAMYMRFHYPAEHLVQSAQYDLEMQVYINDTASMSQGCLSGYGAIAVLFKVGLNDNPFFDWLTKTGDDQQIDLSTIFTPNTPLNNYISGYVGTDTIPPCTRFVCWYVIETPMEISQKQLDMFKTKDTPYNARKAQQGKDLTQRQLLNAQGLNVKA</sequence>
<dbReference type="AlphaFoldDB" id="A0A078AFM6"/>
<dbReference type="InterPro" id="IPR023561">
    <property type="entry name" value="Carbonic_anhydrase_a-class"/>
</dbReference>
<evidence type="ECO:0000256" key="1">
    <source>
        <dbReference type="SAM" id="SignalP"/>
    </source>
</evidence>
<dbReference type="Proteomes" id="UP000039865">
    <property type="component" value="Unassembled WGS sequence"/>
</dbReference>
<dbReference type="PANTHER" id="PTHR18952:SF276">
    <property type="entry name" value="CHROMOSOME UNDETERMINED SCAFFOLD_53, WHOLE GENOME SHOTGUN SEQUENCE"/>
    <property type="match status" value="1"/>
</dbReference>
<feature type="signal peptide" evidence="1">
    <location>
        <begin position="1"/>
        <end position="21"/>
    </location>
</feature>
<keyword evidence="1" id="KW-0732">Signal</keyword>
<dbReference type="EMBL" id="CCKQ01009553">
    <property type="protein sequence ID" value="CDW81044.1"/>
    <property type="molecule type" value="Genomic_DNA"/>
</dbReference>
<dbReference type="Gene3D" id="3.10.200.10">
    <property type="entry name" value="Alpha carbonic anhydrase"/>
    <property type="match status" value="1"/>
</dbReference>
<dbReference type="GO" id="GO:0004089">
    <property type="term" value="F:carbonate dehydratase activity"/>
    <property type="evidence" value="ECO:0007669"/>
    <property type="project" value="InterPro"/>
</dbReference>
<dbReference type="GO" id="GO:0006730">
    <property type="term" value="P:one-carbon metabolic process"/>
    <property type="evidence" value="ECO:0007669"/>
    <property type="project" value="TreeGrafter"/>
</dbReference>
<organism evidence="3 4">
    <name type="scientific">Stylonychia lemnae</name>
    <name type="common">Ciliate</name>
    <dbReference type="NCBI Taxonomy" id="5949"/>
    <lineage>
        <taxon>Eukaryota</taxon>
        <taxon>Sar</taxon>
        <taxon>Alveolata</taxon>
        <taxon>Ciliophora</taxon>
        <taxon>Intramacronucleata</taxon>
        <taxon>Spirotrichea</taxon>
        <taxon>Stichotrichia</taxon>
        <taxon>Sporadotrichida</taxon>
        <taxon>Oxytrichidae</taxon>
        <taxon>Stylonychinae</taxon>
        <taxon>Stylonychia</taxon>
    </lineage>
</organism>
<evidence type="ECO:0000313" key="4">
    <source>
        <dbReference type="Proteomes" id="UP000039865"/>
    </source>
</evidence>